<dbReference type="PANTHER" id="PTHR22916">
    <property type="entry name" value="GLYCOSYLTRANSFERASE"/>
    <property type="match status" value="1"/>
</dbReference>
<keyword evidence="2" id="KW-0808">Transferase</keyword>
<dbReference type="Gene3D" id="3.90.550.10">
    <property type="entry name" value="Spore Coat Polysaccharide Biosynthesis Protein SpsA, Chain A"/>
    <property type="match status" value="1"/>
</dbReference>
<dbReference type="SUPFAM" id="SSF53448">
    <property type="entry name" value="Nucleotide-diphospho-sugar transferases"/>
    <property type="match status" value="1"/>
</dbReference>
<dbReference type="GO" id="GO:0016758">
    <property type="term" value="F:hexosyltransferase activity"/>
    <property type="evidence" value="ECO:0007669"/>
    <property type="project" value="UniProtKB-ARBA"/>
</dbReference>
<dbReference type="AlphaFoldDB" id="A0A7W9DKK6"/>
<dbReference type="Proteomes" id="UP000537718">
    <property type="component" value="Unassembled WGS sequence"/>
</dbReference>
<evidence type="ECO:0000313" key="3">
    <source>
        <dbReference type="Proteomes" id="UP000537718"/>
    </source>
</evidence>
<dbReference type="PANTHER" id="PTHR22916:SF3">
    <property type="entry name" value="UDP-GLCNAC:BETAGAL BETA-1,3-N-ACETYLGLUCOSAMINYLTRANSFERASE-LIKE PROTEIN 1"/>
    <property type="match status" value="1"/>
</dbReference>
<dbReference type="EMBL" id="JACHCF010000008">
    <property type="protein sequence ID" value="MBB5622327.1"/>
    <property type="molecule type" value="Genomic_DNA"/>
</dbReference>
<organism evidence="2 3">
    <name type="scientific">Pedobacter cryoconitis</name>
    <dbReference type="NCBI Taxonomy" id="188932"/>
    <lineage>
        <taxon>Bacteria</taxon>
        <taxon>Pseudomonadati</taxon>
        <taxon>Bacteroidota</taxon>
        <taxon>Sphingobacteriia</taxon>
        <taxon>Sphingobacteriales</taxon>
        <taxon>Sphingobacteriaceae</taxon>
        <taxon>Pedobacter</taxon>
    </lineage>
</organism>
<evidence type="ECO:0000313" key="2">
    <source>
        <dbReference type="EMBL" id="MBB5622327.1"/>
    </source>
</evidence>
<dbReference type="InterPro" id="IPR001173">
    <property type="entry name" value="Glyco_trans_2-like"/>
</dbReference>
<reference evidence="2 3" key="1">
    <citation type="submission" date="2020-08" db="EMBL/GenBank/DDBJ databases">
        <title>Genomic Encyclopedia of Type Strains, Phase IV (KMG-V): Genome sequencing to study the core and pangenomes of soil and plant-associated prokaryotes.</title>
        <authorList>
            <person name="Whitman W."/>
        </authorList>
    </citation>
    <scope>NUCLEOTIDE SEQUENCE [LARGE SCALE GENOMIC DNA]</scope>
    <source>
        <strain evidence="2 3">MP7CTX6</strain>
    </source>
</reference>
<proteinExistence type="predicted"/>
<dbReference type="InterPro" id="IPR029044">
    <property type="entry name" value="Nucleotide-diphossugar_trans"/>
</dbReference>
<evidence type="ECO:0000259" key="1">
    <source>
        <dbReference type="Pfam" id="PF00535"/>
    </source>
</evidence>
<sequence length="288" mass="33131">MNFKVKFSVIIPTYNRADLLPALLNSLVLQTFSDFEIIICDDGSVDNTSEIVNEYKDKIDIKYILLENNGGPAAPRNAGIRAAEGEYCAFLDSDDEWYVDKLSEVSKVLEKGFDWAYHDLDIKKNNEITGVVKARDYNKENAMESLLVNFNPVPTSSVVVRTEVLKQVGFFRTEKSFHFVEDFDYWLRLVKVNTNSFAIKKSLGIYNDHEVNNSKSKLQIEKLGDIYDLYNEKLKSKDVTLAKYYAQFSLAYNSSDNTLCKQICGQMIKLKFFHLYTFKALIKCMKIK</sequence>
<dbReference type="Pfam" id="PF00535">
    <property type="entry name" value="Glycos_transf_2"/>
    <property type="match status" value="1"/>
</dbReference>
<gene>
    <name evidence="2" type="ORF">HDE69_003402</name>
</gene>
<accession>A0A7W9DKK6</accession>
<comment type="caution">
    <text evidence="2">The sequence shown here is derived from an EMBL/GenBank/DDBJ whole genome shotgun (WGS) entry which is preliminary data.</text>
</comment>
<feature type="domain" description="Glycosyltransferase 2-like" evidence="1">
    <location>
        <begin position="8"/>
        <end position="126"/>
    </location>
</feature>
<dbReference type="RefSeq" id="WP_183868256.1">
    <property type="nucleotide sequence ID" value="NZ_JACHCF010000008.1"/>
</dbReference>
<protein>
    <submittedName>
        <fullName evidence="2">Glycosyltransferase involved in cell wall biosynthesis</fullName>
    </submittedName>
</protein>
<name>A0A7W9DKK6_9SPHI</name>